<name>A0ACB7SD77_HYAAI</name>
<evidence type="ECO:0000313" key="1">
    <source>
        <dbReference type="EMBL" id="KAH6932565.1"/>
    </source>
</evidence>
<gene>
    <name evidence="1" type="ORF">HPB50_007610</name>
</gene>
<sequence>MASNCCDACRCPAPRAGVTILLSLTVFMLQLAETMPPTSDAVSIIGVTILLSLIVFMLLICEKIPVTSDTLPLIGTYFACIMIMVAFSVVMTVVVLNYHHRNQETTEMPAVIRTVFLVWLPWLLRMEPPGQKANRRSLFLNSKMKELELKERSSRSLLANVLDIDDDFRTANSAAASDCHGARTPFLGAGGAGGGASTVHACVHSSRELNLILRELRFITSRMRKDEQEREVVGEWKFAAMVVDRVCLIIFSAFTIISTCACLFSAPHLVA</sequence>
<evidence type="ECO:0000313" key="2">
    <source>
        <dbReference type="Proteomes" id="UP000821845"/>
    </source>
</evidence>
<accession>A0ACB7SD77</accession>
<organism evidence="1 2">
    <name type="scientific">Hyalomma asiaticum</name>
    <name type="common">Tick</name>
    <dbReference type="NCBI Taxonomy" id="266040"/>
    <lineage>
        <taxon>Eukaryota</taxon>
        <taxon>Metazoa</taxon>
        <taxon>Ecdysozoa</taxon>
        <taxon>Arthropoda</taxon>
        <taxon>Chelicerata</taxon>
        <taxon>Arachnida</taxon>
        <taxon>Acari</taxon>
        <taxon>Parasitiformes</taxon>
        <taxon>Ixodida</taxon>
        <taxon>Ixodoidea</taxon>
        <taxon>Ixodidae</taxon>
        <taxon>Hyalomminae</taxon>
        <taxon>Hyalomma</taxon>
    </lineage>
</organism>
<dbReference type="EMBL" id="CM023484">
    <property type="protein sequence ID" value="KAH6932565.1"/>
    <property type="molecule type" value="Genomic_DNA"/>
</dbReference>
<dbReference type="Proteomes" id="UP000821845">
    <property type="component" value="Chromosome 4"/>
</dbReference>
<reference evidence="1" key="1">
    <citation type="submission" date="2020-05" db="EMBL/GenBank/DDBJ databases">
        <title>Large-scale comparative analyses of tick genomes elucidate their genetic diversity and vector capacities.</title>
        <authorList>
            <person name="Jia N."/>
            <person name="Wang J."/>
            <person name="Shi W."/>
            <person name="Du L."/>
            <person name="Sun Y."/>
            <person name="Zhan W."/>
            <person name="Jiang J."/>
            <person name="Wang Q."/>
            <person name="Zhang B."/>
            <person name="Ji P."/>
            <person name="Sakyi L.B."/>
            <person name="Cui X."/>
            <person name="Yuan T."/>
            <person name="Jiang B."/>
            <person name="Yang W."/>
            <person name="Lam T.T.-Y."/>
            <person name="Chang Q."/>
            <person name="Ding S."/>
            <person name="Wang X."/>
            <person name="Zhu J."/>
            <person name="Ruan X."/>
            <person name="Zhao L."/>
            <person name="Wei J."/>
            <person name="Que T."/>
            <person name="Du C."/>
            <person name="Cheng J."/>
            <person name="Dai P."/>
            <person name="Han X."/>
            <person name="Huang E."/>
            <person name="Gao Y."/>
            <person name="Liu J."/>
            <person name="Shao H."/>
            <person name="Ye R."/>
            <person name="Li L."/>
            <person name="Wei W."/>
            <person name="Wang X."/>
            <person name="Wang C."/>
            <person name="Yang T."/>
            <person name="Huo Q."/>
            <person name="Li W."/>
            <person name="Guo W."/>
            <person name="Chen H."/>
            <person name="Zhou L."/>
            <person name="Ni X."/>
            <person name="Tian J."/>
            <person name="Zhou Y."/>
            <person name="Sheng Y."/>
            <person name="Liu T."/>
            <person name="Pan Y."/>
            <person name="Xia L."/>
            <person name="Li J."/>
            <person name="Zhao F."/>
            <person name="Cao W."/>
        </authorList>
    </citation>
    <scope>NUCLEOTIDE SEQUENCE</scope>
    <source>
        <strain evidence="1">Hyas-2018</strain>
    </source>
</reference>
<proteinExistence type="predicted"/>
<protein>
    <submittedName>
        <fullName evidence="1">Uncharacterized protein</fullName>
    </submittedName>
</protein>
<keyword evidence="2" id="KW-1185">Reference proteome</keyword>
<comment type="caution">
    <text evidence="1">The sequence shown here is derived from an EMBL/GenBank/DDBJ whole genome shotgun (WGS) entry which is preliminary data.</text>
</comment>